<dbReference type="PROSITE" id="PS51186">
    <property type="entry name" value="GNAT"/>
    <property type="match status" value="1"/>
</dbReference>
<gene>
    <name evidence="9" type="primary">LOC113798197</name>
</gene>
<dbReference type="InterPro" id="IPR000182">
    <property type="entry name" value="GNAT_dom"/>
</dbReference>
<dbReference type="EC" id="2.3.1.4" evidence="6"/>
<evidence type="ECO:0000256" key="4">
    <source>
        <dbReference type="ARBA" id="ARBA00023315"/>
    </source>
</evidence>
<reference evidence="9" key="1">
    <citation type="submission" date="2025-08" db="UniProtKB">
        <authorList>
            <consortium name="RefSeq"/>
        </authorList>
    </citation>
    <scope>IDENTIFICATION</scope>
    <source>
        <strain evidence="9">Airmid</strain>
    </source>
</reference>
<evidence type="ECO:0000256" key="2">
    <source>
        <dbReference type="ARBA" id="ARBA00006048"/>
    </source>
</evidence>
<dbReference type="Pfam" id="PF00583">
    <property type="entry name" value="Acetyltransf_1"/>
    <property type="match status" value="1"/>
</dbReference>
<dbReference type="SUPFAM" id="SSF55729">
    <property type="entry name" value="Acyl-CoA N-acyltransferases (Nat)"/>
    <property type="match status" value="1"/>
</dbReference>
<dbReference type="FunFam" id="3.40.630.30:FF:000043">
    <property type="entry name" value="Glucosamine 6-phosphate N-acetyltransferase"/>
    <property type="match status" value="1"/>
</dbReference>
<dbReference type="FunCoup" id="A0A6P6YG78">
    <property type="interactions" value="831"/>
</dbReference>
<evidence type="ECO:0000256" key="1">
    <source>
        <dbReference type="ARBA" id="ARBA00004832"/>
    </source>
</evidence>
<dbReference type="GO" id="GO:0004343">
    <property type="term" value="F:glucosamine 6-phosphate N-acetyltransferase activity"/>
    <property type="evidence" value="ECO:0007669"/>
    <property type="project" value="UniProtKB-UniRule"/>
</dbReference>
<name>A0A6P6YG78_DERPT</name>
<feature type="domain" description="N-acetyltransferase" evidence="7">
    <location>
        <begin position="29"/>
        <end position="175"/>
    </location>
</feature>
<evidence type="ECO:0000256" key="6">
    <source>
        <dbReference type="RuleBase" id="RU365086"/>
    </source>
</evidence>
<keyword evidence="3 6" id="KW-0808">Transferase</keyword>
<proteinExistence type="inferred from homology"/>
<evidence type="ECO:0000313" key="8">
    <source>
        <dbReference type="Proteomes" id="UP000515146"/>
    </source>
</evidence>
<dbReference type="RefSeq" id="XP_027204493.1">
    <property type="nucleotide sequence ID" value="XM_027348692.1"/>
</dbReference>
<dbReference type="Gene3D" id="3.40.630.30">
    <property type="match status" value="1"/>
</dbReference>
<comment type="pathway">
    <text evidence="1 6">Nucleotide-sugar biosynthesis; UDP-N-acetyl-alpha-D-glucosamine biosynthesis; N-acetyl-alpha-D-glucosamine 1-phosphate from alpha-D-glucosamine 6-phosphate (route I): step 1/2.</text>
</comment>
<dbReference type="AlphaFoldDB" id="A0A6P6YG78"/>
<dbReference type="GO" id="GO:0006048">
    <property type="term" value="P:UDP-N-acetylglucosamine biosynthetic process"/>
    <property type="evidence" value="ECO:0007669"/>
    <property type="project" value="UniProtKB-UniRule"/>
</dbReference>
<dbReference type="InterPro" id="IPR016181">
    <property type="entry name" value="Acyl_CoA_acyltransferase"/>
</dbReference>
<dbReference type="PANTHER" id="PTHR13355:SF11">
    <property type="entry name" value="GLUCOSAMINE 6-PHOSPHATE N-ACETYLTRANSFERASE"/>
    <property type="match status" value="1"/>
</dbReference>
<keyword evidence="8" id="KW-1185">Reference proteome</keyword>
<dbReference type="UniPathway" id="UPA00113">
    <property type="reaction ID" value="UER00529"/>
</dbReference>
<comment type="similarity">
    <text evidence="2 6">Belongs to the acetyltransferase family. GNA1 subfamily.</text>
</comment>
<organism evidence="8 9">
    <name type="scientific">Dermatophagoides pteronyssinus</name>
    <name type="common">European house dust mite</name>
    <dbReference type="NCBI Taxonomy" id="6956"/>
    <lineage>
        <taxon>Eukaryota</taxon>
        <taxon>Metazoa</taxon>
        <taxon>Ecdysozoa</taxon>
        <taxon>Arthropoda</taxon>
        <taxon>Chelicerata</taxon>
        <taxon>Arachnida</taxon>
        <taxon>Acari</taxon>
        <taxon>Acariformes</taxon>
        <taxon>Sarcoptiformes</taxon>
        <taxon>Astigmata</taxon>
        <taxon>Psoroptidia</taxon>
        <taxon>Analgoidea</taxon>
        <taxon>Pyroglyphidae</taxon>
        <taxon>Dermatophagoidinae</taxon>
        <taxon>Dermatophagoides</taxon>
    </lineage>
</organism>
<dbReference type="InterPro" id="IPR039143">
    <property type="entry name" value="GNPNAT1-like"/>
</dbReference>
<evidence type="ECO:0000256" key="5">
    <source>
        <dbReference type="ARBA" id="ARBA00048964"/>
    </source>
</evidence>
<comment type="catalytic activity">
    <reaction evidence="5 6">
        <text>D-glucosamine 6-phosphate + acetyl-CoA = N-acetyl-D-glucosamine 6-phosphate + CoA + H(+)</text>
        <dbReference type="Rhea" id="RHEA:10292"/>
        <dbReference type="ChEBI" id="CHEBI:15378"/>
        <dbReference type="ChEBI" id="CHEBI:57287"/>
        <dbReference type="ChEBI" id="CHEBI:57288"/>
        <dbReference type="ChEBI" id="CHEBI:57513"/>
        <dbReference type="ChEBI" id="CHEBI:58725"/>
        <dbReference type="EC" id="2.3.1.4"/>
    </reaction>
</comment>
<accession>A0A6P6YG78</accession>
<dbReference type="CTD" id="43504"/>
<dbReference type="InParanoid" id="A0A6P6YG78"/>
<dbReference type="KEGG" id="dpte:113798197"/>
<evidence type="ECO:0000313" key="9">
    <source>
        <dbReference type="RefSeq" id="XP_027204493.1"/>
    </source>
</evidence>
<evidence type="ECO:0000256" key="3">
    <source>
        <dbReference type="ARBA" id="ARBA00022679"/>
    </source>
</evidence>
<dbReference type="PANTHER" id="PTHR13355">
    <property type="entry name" value="GLUCOSAMINE 6-PHOSPHATE N-ACETYLTRANSFERASE"/>
    <property type="match status" value="1"/>
</dbReference>
<dbReference type="Proteomes" id="UP000515146">
    <property type="component" value="Unplaced"/>
</dbReference>
<protein>
    <recommendedName>
        <fullName evidence="6">Glucosamine 6-phosphate N-acetyltransferase</fullName>
        <ecNumber evidence="6">2.3.1.4</ecNumber>
    </recommendedName>
</protein>
<dbReference type="OrthoDB" id="10039976at2759"/>
<dbReference type="OMA" id="NQRYDWI"/>
<keyword evidence="4 6" id="KW-0012">Acyltransferase</keyword>
<evidence type="ECO:0000259" key="7">
    <source>
        <dbReference type="PROSITE" id="PS51186"/>
    </source>
</evidence>
<sequence length="175" mass="20350">MIVVINIYDEKILDEAYKIDSKVSIKDNFRIRPLAQNDYEYGFLTVLSQLTEVGDVSRERFDEIFDKMKTNGCYYVTVIEDLETNQIAGSATLFTEYKFIHGGGLRARIEDVVVDNKYRGQNLGVALVQTLKSLSKVLNCYKLTLDCNDRMISWYQKYFAFQIEEGRSNFLTIRF</sequence>